<dbReference type="InterPro" id="IPR044077">
    <property type="entry name" value="Amylosucrase"/>
</dbReference>
<dbReference type="SUPFAM" id="SSF51445">
    <property type="entry name" value="(Trans)glycosidases"/>
    <property type="match status" value="1"/>
</dbReference>
<evidence type="ECO:0000313" key="2">
    <source>
        <dbReference type="EMBL" id="MCC2617745.1"/>
    </source>
</evidence>
<evidence type="ECO:0000259" key="1">
    <source>
        <dbReference type="SMART" id="SM00642"/>
    </source>
</evidence>
<keyword evidence="3" id="KW-1185">Reference proteome</keyword>
<comment type="caution">
    <text evidence="2">The sequence shown here is derived from an EMBL/GenBank/DDBJ whole genome shotgun (WGS) entry which is preliminary data.</text>
</comment>
<dbReference type="RefSeq" id="WP_229162098.1">
    <property type="nucleotide sequence ID" value="NZ_JAJEWP010000005.1"/>
</dbReference>
<feature type="domain" description="Glycosyl hydrolase family 13 catalytic" evidence="1">
    <location>
        <begin position="101"/>
        <end position="525"/>
    </location>
</feature>
<sequence length="645" mass="73011">MNVGKESSVTLQRIVNNLDWQGLNPSQRRTFEQRLNAHFPRLFGLLLDIYPSRYDLHFHCEDLVQRLLRGFLQRNNRLKALDKQRLKDPHWYKSQDRVGMSCYVDLFAGDLQRLKARIPYLQAWGINYLHLMPLYAVPEGDSDGGYAVSDYRRVNPALGDIDDLRALAKALEDAGISLVLDFVFNHTADNHPWALAAQQGDPVYQDYYYLFDDKTVPDQYEHHLREIFPQVRRGNFTWNDAAQKWVWTTFNSFQWDLNYTNPEVFKAITEEMLFLANIGCEGLRLDALAFIWKEMGTDCENQPNAHKLIQAFNCCLQIAAPAVVFKSEAIVHPDEVVKYIDAEECQLSYNPLLMALLWNSLATRKTRLLTASMQKSFAISPDCAWVNYVRCHDDIGWTFDDDVAASLGINGTDHRHFLNQFYTGRFEGSFATGVAFADNPQTGDCRVCGSMASLAGLEQAIEKDDPALIELAVKRILLLHAVTFAIGGIPVLYSGDELGLLNDYSYQSDPDKRHDDRWVHRVALTDDIIDASLHGTNPHHGIVDSLQHMLSVRRRHAIFGEGATDILTPYNDHVFAVARHLNNQHLVALFNFSEQTQSLDGRILEALGPKAAGDDLLTGKHYQASDALSIPPYGVVWIGANLDGN</sequence>
<dbReference type="CDD" id="cd11324">
    <property type="entry name" value="AmyAc_Amylosucrase"/>
    <property type="match status" value="1"/>
</dbReference>
<dbReference type="Pfam" id="PF22582">
    <property type="entry name" value="Amylosucrase_C-like"/>
    <property type="match status" value="1"/>
</dbReference>
<proteinExistence type="predicted"/>
<name>A0ABS8GD10_9ALTE</name>
<reference evidence="2 3" key="1">
    <citation type="submission" date="2021-10" db="EMBL/GenBank/DDBJ databases">
        <title>Draft genome of Aestuariibacter halophilus JC2043.</title>
        <authorList>
            <person name="Emsley S.A."/>
            <person name="Pfannmuller K.M."/>
            <person name="Ushijima B."/>
            <person name="Saw J.H."/>
            <person name="Videau P."/>
        </authorList>
    </citation>
    <scope>NUCLEOTIDE SEQUENCE [LARGE SCALE GENOMIC DNA]</scope>
    <source>
        <strain evidence="2 3">JC2043</strain>
    </source>
</reference>
<dbReference type="Proteomes" id="UP001520878">
    <property type="component" value="Unassembled WGS sequence"/>
</dbReference>
<dbReference type="SMART" id="SM00642">
    <property type="entry name" value="Aamy"/>
    <property type="match status" value="1"/>
</dbReference>
<dbReference type="Gene3D" id="1.10.1740.10">
    <property type="match status" value="1"/>
</dbReference>
<organism evidence="2 3">
    <name type="scientific">Fluctibacter halophilus</name>
    <dbReference type="NCBI Taxonomy" id="226011"/>
    <lineage>
        <taxon>Bacteria</taxon>
        <taxon>Pseudomonadati</taxon>
        <taxon>Pseudomonadota</taxon>
        <taxon>Gammaproteobacteria</taxon>
        <taxon>Alteromonadales</taxon>
        <taxon>Alteromonadaceae</taxon>
        <taxon>Fluctibacter</taxon>
    </lineage>
</organism>
<dbReference type="EMBL" id="JAJEWP010000005">
    <property type="protein sequence ID" value="MCC2617745.1"/>
    <property type="molecule type" value="Genomic_DNA"/>
</dbReference>
<dbReference type="Pfam" id="PF00128">
    <property type="entry name" value="Alpha-amylase"/>
    <property type="match status" value="1"/>
</dbReference>
<gene>
    <name evidence="2" type="ORF">LJ739_15945</name>
</gene>
<dbReference type="Gene3D" id="3.90.400.10">
    <property type="entry name" value="Oligo-1,6-glucosidase, Domain 2"/>
    <property type="match status" value="1"/>
</dbReference>
<accession>A0ABS8GD10</accession>
<dbReference type="SUPFAM" id="SSF51011">
    <property type="entry name" value="Glycosyl hydrolase domain"/>
    <property type="match status" value="1"/>
</dbReference>
<protein>
    <submittedName>
        <fullName evidence="2">Amylosucrase</fullName>
    </submittedName>
</protein>
<dbReference type="InterPro" id="IPR017853">
    <property type="entry name" value="GH"/>
</dbReference>
<dbReference type="InterPro" id="IPR055218">
    <property type="entry name" value="Amylosucrase_C"/>
</dbReference>
<dbReference type="Gene3D" id="3.20.20.80">
    <property type="entry name" value="Glycosidases"/>
    <property type="match status" value="1"/>
</dbReference>
<dbReference type="InterPro" id="IPR013780">
    <property type="entry name" value="Glyco_hydro_b"/>
</dbReference>
<dbReference type="InterPro" id="IPR006047">
    <property type="entry name" value="GH13_cat_dom"/>
</dbReference>
<evidence type="ECO:0000313" key="3">
    <source>
        <dbReference type="Proteomes" id="UP001520878"/>
    </source>
</evidence>
<dbReference type="Gene3D" id="2.60.40.1180">
    <property type="entry name" value="Golgi alpha-mannosidase II"/>
    <property type="match status" value="1"/>
</dbReference>
<dbReference type="PANTHER" id="PTHR10357:SF213">
    <property type="entry name" value="ALPHA AMYLASE CATALYTIC REGION"/>
    <property type="match status" value="1"/>
</dbReference>
<dbReference type="PANTHER" id="PTHR10357">
    <property type="entry name" value="ALPHA-AMYLASE FAMILY MEMBER"/>
    <property type="match status" value="1"/>
</dbReference>
<dbReference type="InterPro" id="IPR045857">
    <property type="entry name" value="O16G_dom_2"/>
</dbReference>